<reference evidence="6" key="1">
    <citation type="submission" date="2019-08" db="EMBL/GenBank/DDBJ databases">
        <authorList>
            <person name="Yang Y."/>
        </authorList>
    </citation>
    <scope>NUCLEOTIDE SEQUENCE</scope>
</reference>
<dbReference type="SUPFAM" id="SSF51445">
    <property type="entry name" value="(Trans)glycosidases"/>
    <property type="match status" value="1"/>
</dbReference>
<organism evidence="6">
    <name type="scientific">Stevia rebaudiana</name>
    <name type="common">Stevia</name>
    <name type="synonym">Eupatorium rebaudianum</name>
    <dbReference type="NCBI Taxonomy" id="55670"/>
    <lineage>
        <taxon>Eukaryota</taxon>
        <taxon>Viridiplantae</taxon>
        <taxon>Streptophyta</taxon>
        <taxon>Embryophyta</taxon>
        <taxon>Tracheophyta</taxon>
        <taxon>Spermatophyta</taxon>
        <taxon>Magnoliopsida</taxon>
        <taxon>eudicotyledons</taxon>
        <taxon>Gunneridae</taxon>
        <taxon>Pentapetalae</taxon>
        <taxon>asterids</taxon>
        <taxon>campanulids</taxon>
        <taxon>Asterales</taxon>
        <taxon>Asteraceae</taxon>
        <taxon>Asteroideae</taxon>
        <taxon>Heliantheae alliance</taxon>
        <taxon>Eupatorieae</taxon>
        <taxon>Stevia</taxon>
    </lineage>
</organism>
<evidence type="ECO:0000256" key="1">
    <source>
        <dbReference type="ARBA" id="ARBA00010838"/>
    </source>
</evidence>
<dbReference type="InterPro" id="IPR017853">
    <property type="entry name" value="GH"/>
</dbReference>
<protein>
    <submittedName>
        <fullName evidence="6">Beta glucosidase 9</fullName>
    </submittedName>
</protein>
<dbReference type="InterPro" id="IPR033132">
    <property type="entry name" value="GH_1_N_CS"/>
</dbReference>
<dbReference type="Pfam" id="PF00232">
    <property type="entry name" value="Glyco_hydro_1"/>
    <property type="match status" value="1"/>
</dbReference>
<keyword evidence="2" id="KW-0378">Hydrolase</keyword>
<evidence type="ECO:0000256" key="3">
    <source>
        <dbReference type="ARBA" id="ARBA00023295"/>
    </source>
</evidence>
<comment type="similarity">
    <text evidence="1 4">Belongs to the glycosyl hydrolase 1 family.</text>
</comment>
<dbReference type="PROSITE" id="PS00653">
    <property type="entry name" value="GLYCOSYL_HYDROL_F1_2"/>
    <property type="match status" value="1"/>
</dbReference>
<dbReference type="PANTHER" id="PTHR10353:SF175">
    <property type="entry name" value="BETA-GLUCOSIDASE 18-LIKE ISOFORM X1"/>
    <property type="match status" value="1"/>
</dbReference>
<name>A0A7H5QFH1_STERE</name>
<keyword evidence="3" id="KW-0326">Glycosidase</keyword>
<dbReference type="PRINTS" id="PR00131">
    <property type="entry name" value="GLHYDRLASE1"/>
</dbReference>
<evidence type="ECO:0000256" key="2">
    <source>
        <dbReference type="ARBA" id="ARBA00022801"/>
    </source>
</evidence>
<dbReference type="Gene3D" id="3.20.20.80">
    <property type="entry name" value="Glycosidases"/>
    <property type="match status" value="1"/>
</dbReference>
<dbReference type="GO" id="GO:0008422">
    <property type="term" value="F:beta-glucosidase activity"/>
    <property type="evidence" value="ECO:0007669"/>
    <property type="project" value="TreeGrafter"/>
</dbReference>
<keyword evidence="5" id="KW-0732">Signal</keyword>
<sequence length="535" mass="61102">MGYESVAIFLLVVVYACSSIIDASINGGDSKFNYKDPIKRSDFPPGFLFGAATSAYQVEGAYLEDGKSFSNWDEFCHSKGCGENGENGDVADDHYTLFMEDIEMMHSLGLNAYRFSICWSRILPKGRFGEVNPLGIMFYSKIIDNLILKGIDPFVTLHHNDFPQELEDKYGSWLDPQMQDDFVHFAETCFKSFGDRVKYWITINEPNLVSEFAYERGDYPPNRCSPPFGDCLSGNSDVEPLYVMHNMLLAHGKAAKLYHDNFQPKQGGLIGLVAHCFMYEPLTDSYLDIKAAERAMLFNVGWSFDPPIFGDYPLEMREYHGNELPRFSPEETELMKKSIDFIGINHYSAIYAKDCIYSSCAESANRAIKGFVELTAERDGVLIGDPTSMPRFFVVPRGMEEIVNYVKTRYNNTPMFVTENGYSSPNVQNVQVEEIVNDYKRVEFHQTYLASLTKAIRNGADVRGYFAWSLMDNYEWTHGFNLRFGLHYVDRETFERIPKLSALWYQQFLKNDSLVDNSAISTPKSGHKKADFYDV</sequence>
<evidence type="ECO:0000256" key="5">
    <source>
        <dbReference type="SAM" id="SignalP"/>
    </source>
</evidence>
<dbReference type="InterPro" id="IPR001360">
    <property type="entry name" value="Glyco_hydro_1"/>
</dbReference>
<dbReference type="GO" id="GO:0005975">
    <property type="term" value="P:carbohydrate metabolic process"/>
    <property type="evidence" value="ECO:0007669"/>
    <property type="project" value="InterPro"/>
</dbReference>
<feature type="signal peptide" evidence="5">
    <location>
        <begin position="1"/>
        <end position="23"/>
    </location>
</feature>
<dbReference type="PANTHER" id="PTHR10353">
    <property type="entry name" value="GLYCOSYL HYDROLASE"/>
    <property type="match status" value="1"/>
</dbReference>
<proteinExistence type="evidence at transcript level"/>
<accession>A0A7H5QFH1</accession>
<gene>
    <name evidence="6" type="primary">bglu9</name>
</gene>
<feature type="chain" id="PRO_5028897860" evidence="5">
    <location>
        <begin position="24"/>
        <end position="535"/>
    </location>
</feature>
<dbReference type="FunFam" id="3.20.20.80:FF:000020">
    <property type="entry name" value="Beta-glucosidase 12"/>
    <property type="match status" value="1"/>
</dbReference>
<evidence type="ECO:0000313" key="6">
    <source>
        <dbReference type="EMBL" id="QJC44972.1"/>
    </source>
</evidence>
<evidence type="ECO:0000256" key="4">
    <source>
        <dbReference type="RuleBase" id="RU003690"/>
    </source>
</evidence>
<dbReference type="EMBL" id="MN267751">
    <property type="protein sequence ID" value="QJC44972.1"/>
    <property type="molecule type" value="mRNA"/>
</dbReference>
<dbReference type="AlphaFoldDB" id="A0A7H5QFH1"/>